<name>A0AAJ0U6Y8_9GAMM</name>
<dbReference type="RefSeq" id="WP_200347923.1">
    <property type="nucleotide sequence ID" value="NZ_NRSJ01000042.1"/>
</dbReference>
<proteinExistence type="predicted"/>
<dbReference type="EMBL" id="NRSJ01000042">
    <property type="protein sequence ID" value="MBK1706470.1"/>
    <property type="molecule type" value="Genomic_DNA"/>
</dbReference>
<protein>
    <submittedName>
        <fullName evidence="2">Uncharacterized protein</fullName>
    </submittedName>
</protein>
<sequence>MSSNGKQPRKPSRFLIITVIVELVIIGVLAWAVLQLRGGIEAAHVRDRQATEMLLATYTLRQSSDYLSRFARSYAATGDPAWRDLYQQVLDIRRGEALRPKNYESVYWDLIEPYRSNAHPLLYPQSLRNILEGLPFTPAEMDLLQEAETESEGLAEVELAAFEAVEAQRPEAAVEALFSVDYLRAKHAIMQPIDELMIEVRERIAAEREDWLTRAEGLLALVIWASVFAAVANLALLLAARRRYTRAEKLRPFSNQFSG</sequence>
<keyword evidence="1" id="KW-0812">Transmembrane</keyword>
<evidence type="ECO:0000313" key="2">
    <source>
        <dbReference type="EMBL" id="MBK1706470.1"/>
    </source>
</evidence>
<dbReference type="Proteomes" id="UP001296776">
    <property type="component" value="Unassembled WGS sequence"/>
</dbReference>
<reference evidence="2" key="1">
    <citation type="submission" date="2017-08" db="EMBL/GenBank/DDBJ databases">
        <authorList>
            <person name="Imhoff J.F."/>
            <person name="Rahn T."/>
            <person name="Kuenzel S."/>
            <person name="Neulinger S.C."/>
        </authorList>
    </citation>
    <scope>NUCLEOTIDE SEQUENCE</scope>
    <source>
        <strain evidence="2">DSM 11080</strain>
    </source>
</reference>
<organism evidence="2 3">
    <name type="scientific">Halochromatium glycolicum</name>
    <dbReference type="NCBI Taxonomy" id="85075"/>
    <lineage>
        <taxon>Bacteria</taxon>
        <taxon>Pseudomonadati</taxon>
        <taxon>Pseudomonadota</taxon>
        <taxon>Gammaproteobacteria</taxon>
        <taxon>Chromatiales</taxon>
        <taxon>Chromatiaceae</taxon>
        <taxon>Halochromatium</taxon>
    </lineage>
</organism>
<evidence type="ECO:0000313" key="3">
    <source>
        <dbReference type="Proteomes" id="UP001296776"/>
    </source>
</evidence>
<keyword evidence="3" id="KW-1185">Reference proteome</keyword>
<keyword evidence="1" id="KW-0472">Membrane</keyword>
<keyword evidence="1" id="KW-1133">Transmembrane helix</keyword>
<gene>
    <name evidence="2" type="ORF">CKO40_18425</name>
</gene>
<feature type="transmembrane region" description="Helical" evidence="1">
    <location>
        <begin position="12"/>
        <end position="34"/>
    </location>
</feature>
<accession>A0AAJ0U6Y8</accession>
<dbReference type="AlphaFoldDB" id="A0AAJ0U6Y8"/>
<reference evidence="2" key="2">
    <citation type="journal article" date="2020" name="Microorganisms">
        <title>Osmotic Adaptation and Compatible Solute Biosynthesis of Phototrophic Bacteria as Revealed from Genome Analyses.</title>
        <authorList>
            <person name="Imhoff J.F."/>
            <person name="Rahn T."/>
            <person name="Kunzel S."/>
            <person name="Keller A."/>
            <person name="Neulinger S.C."/>
        </authorList>
    </citation>
    <scope>NUCLEOTIDE SEQUENCE</scope>
    <source>
        <strain evidence="2">DSM 11080</strain>
    </source>
</reference>
<comment type="caution">
    <text evidence="2">The sequence shown here is derived from an EMBL/GenBank/DDBJ whole genome shotgun (WGS) entry which is preliminary data.</text>
</comment>
<feature type="transmembrane region" description="Helical" evidence="1">
    <location>
        <begin position="218"/>
        <end position="240"/>
    </location>
</feature>
<evidence type="ECO:0000256" key="1">
    <source>
        <dbReference type="SAM" id="Phobius"/>
    </source>
</evidence>